<organism evidence="3 4">
    <name type="scientific">Monilinia fructicola</name>
    <name type="common">Brown rot fungus</name>
    <name type="synonym">Ciboria fructicola</name>
    <dbReference type="NCBI Taxonomy" id="38448"/>
    <lineage>
        <taxon>Eukaryota</taxon>
        <taxon>Fungi</taxon>
        <taxon>Dikarya</taxon>
        <taxon>Ascomycota</taxon>
        <taxon>Pezizomycotina</taxon>
        <taxon>Leotiomycetes</taxon>
        <taxon>Helotiales</taxon>
        <taxon>Sclerotiniaceae</taxon>
        <taxon>Monilinia</taxon>
    </lineage>
</organism>
<gene>
    <name evidence="3" type="ORF">EYC84_011159</name>
</gene>
<evidence type="ECO:0000313" key="4">
    <source>
        <dbReference type="Proteomes" id="UP000322873"/>
    </source>
</evidence>
<dbReference type="VEuPathDB" id="FungiDB:MFRU_077g00190"/>
<evidence type="ECO:0000256" key="2">
    <source>
        <dbReference type="SAM" id="SignalP"/>
    </source>
</evidence>
<feature type="signal peptide" evidence="2">
    <location>
        <begin position="1"/>
        <end position="24"/>
    </location>
</feature>
<keyword evidence="1" id="KW-0472">Membrane</keyword>
<keyword evidence="2" id="KW-0732">Signal</keyword>
<accession>A0A5M9J7H2</accession>
<sequence>MHKRHVKFTLRLLALLAGAGIVVGGEGGKVTGEMDDERLPLPSYHFGAGIGVECMERDAHTGEHIQLDDNSLKYIPFPICNETGKPLELKYGVEEELNCTIPLVTDPFFHLLEFYIHSDAPLSCRLPSRPAPTVHHINSYPNYKQEYVPLHDSGVIDSGVAYSTSPLSHITGPAALTKKLIIGDELPLKLSVRWFPSASLPRENGKVEWNGLGGHVNWLTFGYVVLAFGAGATIMGAYMVGWEVPRRMRGWSGRLARVGGLGGKSSLGGATPLGYGVVRGGVGGGGGGVAVGNGWGFVGGGGRDGKRD</sequence>
<keyword evidence="4" id="KW-1185">Reference proteome</keyword>
<dbReference type="AlphaFoldDB" id="A0A5M9J7H2"/>
<keyword evidence="1" id="KW-1133">Transmembrane helix</keyword>
<name>A0A5M9J7H2_MONFR</name>
<evidence type="ECO:0000313" key="3">
    <source>
        <dbReference type="EMBL" id="KAA8564213.1"/>
    </source>
</evidence>
<keyword evidence="1" id="KW-0812">Transmembrane</keyword>
<dbReference type="Proteomes" id="UP000322873">
    <property type="component" value="Unassembled WGS sequence"/>
</dbReference>
<feature type="chain" id="PRO_5024386086" evidence="2">
    <location>
        <begin position="25"/>
        <end position="308"/>
    </location>
</feature>
<protein>
    <submittedName>
        <fullName evidence="3">Uncharacterized protein</fullName>
    </submittedName>
</protein>
<dbReference type="EMBL" id="VICG01000015">
    <property type="protein sequence ID" value="KAA8564213.1"/>
    <property type="molecule type" value="Genomic_DNA"/>
</dbReference>
<comment type="caution">
    <text evidence="3">The sequence shown here is derived from an EMBL/GenBank/DDBJ whole genome shotgun (WGS) entry which is preliminary data.</text>
</comment>
<dbReference type="PANTHER" id="PTHR40368:SF1">
    <property type="entry name" value="YALI0F14399P"/>
    <property type="match status" value="1"/>
</dbReference>
<evidence type="ECO:0000256" key="1">
    <source>
        <dbReference type="SAM" id="Phobius"/>
    </source>
</evidence>
<reference evidence="3 4" key="1">
    <citation type="submission" date="2019-06" db="EMBL/GenBank/DDBJ databases">
        <title>Genome Sequence of the Brown Rot Fungal Pathogen Monilinia fructicola.</title>
        <authorList>
            <person name="De Miccolis Angelini R.M."/>
            <person name="Landi L."/>
            <person name="Abate D."/>
            <person name="Pollastro S."/>
            <person name="Romanazzi G."/>
            <person name="Faretra F."/>
        </authorList>
    </citation>
    <scope>NUCLEOTIDE SEQUENCE [LARGE SCALE GENOMIC DNA]</scope>
    <source>
        <strain evidence="3 4">Mfrc123</strain>
    </source>
</reference>
<proteinExistence type="predicted"/>
<feature type="transmembrane region" description="Helical" evidence="1">
    <location>
        <begin position="218"/>
        <end position="240"/>
    </location>
</feature>
<dbReference type="PANTHER" id="PTHR40368">
    <property type="entry name" value="YALI0F14399P"/>
    <property type="match status" value="1"/>
</dbReference>